<name>A0AAD7EXR0_9AGAR</name>
<reference evidence="3" key="1">
    <citation type="submission" date="2023-03" db="EMBL/GenBank/DDBJ databases">
        <title>Massive genome expansion in bonnet fungi (Mycena s.s.) driven by repeated elements and novel gene families across ecological guilds.</title>
        <authorList>
            <consortium name="Lawrence Berkeley National Laboratory"/>
            <person name="Harder C.B."/>
            <person name="Miyauchi S."/>
            <person name="Viragh M."/>
            <person name="Kuo A."/>
            <person name="Thoen E."/>
            <person name="Andreopoulos B."/>
            <person name="Lu D."/>
            <person name="Skrede I."/>
            <person name="Drula E."/>
            <person name="Henrissat B."/>
            <person name="Morin E."/>
            <person name="Kohler A."/>
            <person name="Barry K."/>
            <person name="LaButti K."/>
            <person name="Morin E."/>
            <person name="Salamov A."/>
            <person name="Lipzen A."/>
            <person name="Mereny Z."/>
            <person name="Hegedus B."/>
            <person name="Baldrian P."/>
            <person name="Stursova M."/>
            <person name="Weitz H."/>
            <person name="Taylor A."/>
            <person name="Grigoriev I.V."/>
            <person name="Nagy L.G."/>
            <person name="Martin F."/>
            <person name="Kauserud H."/>
        </authorList>
    </citation>
    <scope>NUCLEOTIDE SEQUENCE</scope>
    <source>
        <strain evidence="3">CBHHK002</strain>
    </source>
</reference>
<evidence type="ECO:0000256" key="2">
    <source>
        <dbReference type="SAM" id="MobiDB-lite"/>
    </source>
</evidence>
<proteinExistence type="predicted"/>
<sequence length="1311" mass="148001">MMHPHSLSEAPPIIQVTSETPATAERQDPILATQESHRQKTAYATLETSYRAASALSIDTEAASEDQVTETEDKFSSHLGIVDDAHQKINDYCAAHPGVFNHAINVLESLPDLKSFDSTFVEVSKVLVDGVTLLGELHPFVKVVVSPLRLILTFDLTRRQNNKKVTAVKMQILGTATVLFRLRDLHEEQVKGPDGMPLQDVVDLIQRIATDIQECASACDLYLNKSGFSKMLRAKDYEERFGEFIKKFDGHQRTLTLVLTARTTIVIEAMNDKLDVQAQDLKSIREKTEHIFRMLDTTREKEVQAYILAKNGAKACVESDVILQELAERSGESLESLVPTHSGKGDSGSTKRLLEDARKVLNKELAEDVDQAFKKHMEDFERKLKAQENQLTKQLTVVIDSTGKHIVSEVIVGLSGGLHTRIKDPHLKKLWEQEKWKGSVHARDFVLALHGYFASELEQPRPVKTVVNLTAQSPPVSPTSSVGEYPLHEGEKHEGDQWALAYINLAHLQPLLDVIDTDGSGWINIAEANHFARLRPKSWSLILWFAFWAAGWQLTVTWYRYKIYSILIAMLRLVHRVKPANIQAANTYFASWEIYNVELLLRTTRSAEPEYVYEDDTQLKNLARQFHKWEEAKLKSQLEQLRYKLDSIDTLQLVTGAQSSGLRRIEVRVYPLLYLLLQRHLAIMQLACVHNLHVDEFPTMNISLSTIFEAVNYRMDRLAVMFKSNVKDGQESFRYFAFGMFAQLYRDRGCDGRDIVHNTIHDRQNEEDDGLEDSDYHNPGLGDHEHEVPPIAFSKDILLNKVSDEPLQLYNPETPLSPANVTESNGALDGTWTGQLFFPDDSVPYGTISMQLIRTGDDFNGLAENSTGLLKVTGTIARDNLLRFTFTWPEGTGYRVECKGPYAAWADTITGFWEPKTEDSPEALDRTNNSSTGPRWSLRFVFRRPPATDGLARARWKVAIAAAINMVGSTALRKARARRQCSWLVERLAERKRFIDLTKREMAGRQNLSTPWLDDEEVTELQLLKIELRPCDARVYTSLAKSELQQLVAHNCFCDVCHRSIRGPRRFCVQCIDDKYDNGIDFCSECHEKTPVVAPESPFTHTSSHTVVKTIRRIHDGDKARIVPKAKLVADQVKERFRAAQAPTSHLDGPPQPSRYVTALELQVPQQFFCCYCEKPISLPCWVCLECDADTYICLACDAKGLALGHCGPACYTTEMRNKDGSIELKVIPPKHNPGCCPLAARLNPKHELFHVLVQAIDTESVAESQVMNVTLAQVMTKLVEMERKIAAVDEKLQGYLSQTAQRDPGSVSKE</sequence>
<feature type="region of interest" description="Disordered" evidence="2">
    <location>
        <begin position="762"/>
        <end position="785"/>
    </location>
</feature>
<gene>
    <name evidence="3" type="ORF">DFH08DRAFT_468872</name>
</gene>
<feature type="coiled-coil region" evidence="1">
    <location>
        <begin position="370"/>
        <end position="397"/>
    </location>
</feature>
<evidence type="ECO:0000313" key="4">
    <source>
        <dbReference type="Proteomes" id="UP001218218"/>
    </source>
</evidence>
<dbReference type="SUPFAM" id="SSF57850">
    <property type="entry name" value="RING/U-box"/>
    <property type="match status" value="1"/>
</dbReference>
<organism evidence="3 4">
    <name type="scientific">Mycena albidolilacea</name>
    <dbReference type="NCBI Taxonomy" id="1033008"/>
    <lineage>
        <taxon>Eukaryota</taxon>
        <taxon>Fungi</taxon>
        <taxon>Dikarya</taxon>
        <taxon>Basidiomycota</taxon>
        <taxon>Agaricomycotina</taxon>
        <taxon>Agaricomycetes</taxon>
        <taxon>Agaricomycetidae</taxon>
        <taxon>Agaricales</taxon>
        <taxon>Marasmiineae</taxon>
        <taxon>Mycenaceae</taxon>
        <taxon>Mycena</taxon>
    </lineage>
</organism>
<dbReference type="Proteomes" id="UP001218218">
    <property type="component" value="Unassembled WGS sequence"/>
</dbReference>
<protein>
    <submittedName>
        <fullName evidence="3">Uncharacterized protein</fullName>
    </submittedName>
</protein>
<accession>A0AAD7EXR0</accession>
<dbReference type="EMBL" id="JARIHO010000008">
    <property type="protein sequence ID" value="KAJ7356927.1"/>
    <property type="molecule type" value="Genomic_DNA"/>
</dbReference>
<keyword evidence="1" id="KW-0175">Coiled coil</keyword>
<feature type="coiled-coil region" evidence="1">
    <location>
        <begin position="1272"/>
        <end position="1299"/>
    </location>
</feature>
<evidence type="ECO:0000256" key="1">
    <source>
        <dbReference type="SAM" id="Coils"/>
    </source>
</evidence>
<evidence type="ECO:0000313" key="3">
    <source>
        <dbReference type="EMBL" id="KAJ7356927.1"/>
    </source>
</evidence>
<keyword evidence="4" id="KW-1185">Reference proteome</keyword>
<comment type="caution">
    <text evidence="3">The sequence shown here is derived from an EMBL/GenBank/DDBJ whole genome shotgun (WGS) entry which is preliminary data.</text>
</comment>